<organism evidence="1">
    <name type="scientific">Aphanomyces invadans</name>
    <dbReference type="NCBI Taxonomy" id="157072"/>
    <lineage>
        <taxon>Eukaryota</taxon>
        <taxon>Sar</taxon>
        <taxon>Stramenopiles</taxon>
        <taxon>Oomycota</taxon>
        <taxon>Saprolegniomycetes</taxon>
        <taxon>Saprolegniales</taxon>
        <taxon>Verrucalvaceae</taxon>
        <taxon>Aphanomyces</taxon>
    </lineage>
</organism>
<proteinExistence type="predicted"/>
<dbReference type="EMBL" id="KI913954">
    <property type="protein sequence ID" value="ETW07645.1"/>
    <property type="molecule type" value="Genomic_DNA"/>
</dbReference>
<gene>
    <name evidence="1" type="ORF">H310_02112</name>
</gene>
<dbReference type="AlphaFoldDB" id="A0A024UN88"/>
<dbReference type="GeneID" id="20079162"/>
<evidence type="ECO:0000313" key="1">
    <source>
        <dbReference type="EMBL" id="ETW07645.1"/>
    </source>
</evidence>
<name>A0A024UN88_9STRA</name>
<accession>A0A024UN88</accession>
<dbReference type="VEuPathDB" id="FungiDB:H310_02112"/>
<reference evidence="1" key="1">
    <citation type="submission" date="2013-12" db="EMBL/GenBank/DDBJ databases">
        <title>The Genome Sequence of Aphanomyces invadans NJM9701.</title>
        <authorList>
            <consortium name="The Broad Institute Genomics Platform"/>
            <person name="Russ C."/>
            <person name="Tyler B."/>
            <person name="van West P."/>
            <person name="Dieguez-Uribeondo J."/>
            <person name="Young S.K."/>
            <person name="Zeng Q."/>
            <person name="Gargeya S."/>
            <person name="Fitzgerald M."/>
            <person name="Abouelleil A."/>
            <person name="Alvarado L."/>
            <person name="Chapman S.B."/>
            <person name="Gainer-Dewar J."/>
            <person name="Goldberg J."/>
            <person name="Griggs A."/>
            <person name="Gujja S."/>
            <person name="Hansen M."/>
            <person name="Howarth C."/>
            <person name="Imamovic A."/>
            <person name="Ireland A."/>
            <person name="Larimer J."/>
            <person name="McCowan C."/>
            <person name="Murphy C."/>
            <person name="Pearson M."/>
            <person name="Poon T.W."/>
            <person name="Priest M."/>
            <person name="Roberts A."/>
            <person name="Saif S."/>
            <person name="Shea T."/>
            <person name="Sykes S."/>
            <person name="Wortman J."/>
            <person name="Nusbaum C."/>
            <person name="Birren B."/>
        </authorList>
    </citation>
    <scope>NUCLEOTIDE SEQUENCE [LARGE SCALE GENOMIC DNA]</scope>
    <source>
        <strain evidence="1">NJM9701</strain>
    </source>
</reference>
<dbReference type="OrthoDB" id="158533at2759"/>
<evidence type="ECO:0008006" key="2">
    <source>
        <dbReference type="Google" id="ProtNLM"/>
    </source>
</evidence>
<dbReference type="RefSeq" id="XP_008863738.1">
    <property type="nucleotide sequence ID" value="XM_008865516.1"/>
</dbReference>
<protein>
    <recommendedName>
        <fullName evidence="2">GED domain-containing protein</fullName>
    </recommendedName>
</protein>
<sequence>MGDDDAARVPMGVVKAMLKTHTGIGANSTNDQYAKELYLAIQALESNYVKPFLSAVYNQASETTDGVLERVITDNIADVERYHTLTNQLKTLEAAKSIIHAY</sequence>